<dbReference type="PANTHER" id="PTHR36747">
    <property type="entry name" value="HYDROXYPROLINE-RICH GLYCOPROTEIN FAMILY PROTEIN"/>
    <property type="match status" value="1"/>
</dbReference>
<dbReference type="AlphaFoldDB" id="A0A834GE32"/>
<keyword evidence="3" id="KW-1185">Reference proteome</keyword>
<sequence>MQVETSFANFHARKIQMENVLETPPKAPTRSENNDFDSKTPTQNHRTDQKLQNSGNNSPIITGSAPDRLNVPKPFKFPERYTSPTDQMMSPISKGLLARSRKKPGMLLPPSKNQTKVYRILRSRTTILIQLMSLCHFIFE</sequence>
<feature type="region of interest" description="Disordered" evidence="1">
    <location>
        <begin position="16"/>
        <end position="91"/>
    </location>
</feature>
<comment type="caution">
    <text evidence="2">The sequence shown here is derived from an EMBL/GenBank/DDBJ whole genome shotgun (WGS) entry which is preliminary data.</text>
</comment>
<dbReference type="OrthoDB" id="1903715at2759"/>
<evidence type="ECO:0000256" key="1">
    <source>
        <dbReference type="SAM" id="MobiDB-lite"/>
    </source>
</evidence>
<organism evidence="2 3">
    <name type="scientific">Rhododendron simsii</name>
    <name type="common">Sims's rhododendron</name>
    <dbReference type="NCBI Taxonomy" id="118357"/>
    <lineage>
        <taxon>Eukaryota</taxon>
        <taxon>Viridiplantae</taxon>
        <taxon>Streptophyta</taxon>
        <taxon>Embryophyta</taxon>
        <taxon>Tracheophyta</taxon>
        <taxon>Spermatophyta</taxon>
        <taxon>Magnoliopsida</taxon>
        <taxon>eudicotyledons</taxon>
        <taxon>Gunneridae</taxon>
        <taxon>Pentapetalae</taxon>
        <taxon>asterids</taxon>
        <taxon>Ericales</taxon>
        <taxon>Ericaceae</taxon>
        <taxon>Ericoideae</taxon>
        <taxon>Rhodoreae</taxon>
        <taxon>Rhododendron</taxon>
    </lineage>
</organism>
<accession>A0A834GE32</accession>
<protein>
    <submittedName>
        <fullName evidence="2">Uncharacterized protein</fullName>
    </submittedName>
</protein>
<evidence type="ECO:0000313" key="3">
    <source>
        <dbReference type="Proteomes" id="UP000626092"/>
    </source>
</evidence>
<dbReference type="Proteomes" id="UP000626092">
    <property type="component" value="Unassembled WGS sequence"/>
</dbReference>
<dbReference type="EMBL" id="WJXA01000010">
    <property type="protein sequence ID" value="KAF7129914.1"/>
    <property type="molecule type" value="Genomic_DNA"/>
</dbReference>
<feature type="compositionally biased region" description="Polar residues" evidence="1">
    <location>
        <begin position="39"/>
        <end position="61"/>
    </location>
</feature>
<reference evidence="2" key="1">
    <citation type="submission" date="2019-11" db="EMBL/GenBank/DDBJ databases">
        <authorList>
            <person name="Liu Y."/>
            <person name="Hou J."/>
            <person name="Li T.-Q."/>
            <person name="Guan C.-H."/>
            <person name="Wu X."/>
            <person name="Wu H.-Z."/>
            <person name="Ling F."/>
            <person name="Zhang R."/>
            <person name="Shi X.-G."/>
            <person name="Ren J.-P."/>
            <person name="Chen E.-F."/>
            <person name="Sun J.-M."/>
        </authorList>
    </citation>
    <scope>NUCLEOTIDE SEQUENCE</scope>
    <source>
        <strain evidence="2">Adult_tree_wgs_1</strain>
        <tissue evidence="2">Leaves</tissue>
    </source>
</reference>
<gene>
    <name evidence="2" type="ORF">RHSIM_Rhsim10G0049600</name>
</gene>
<evidence type="ECO:0000313" key="2">
    <source>
        <dbReference type="EMBL" id="KAF7129914.1"/>
    </source>
</evidence>
<dbReference type="PANTHER" id="PTHR36747:SF1">
    <property type="entry name" value="HYDROXYPROLINE-RICH GLYCOPROTEIN FAMILY PROTEIN"/>
    <property type="match status" value="1"/>
</dbReference>
<name>A0A834GE32_RHOSS</name>
<proteinExistence type="predicted"/>